<dbReference type="AlphaFoldDB" id="A0A6G4X8N0"/>
<evidence type="ECO:0000313" key="2">
    <source>
        <dbReference type="Proteomes" id="UP000477722"/>
    </source>
</evidence>
<protein>
    <submittedName>
        <fullName evidence="1">Uncharacterized protein</fullName>
    </submittedName>
</protein>
<reference evidence="1 2" key="1">
    <citation type="submission" date="2020-02" db="EMBL/GenBank/DDBJ databases">
        <title>Whole-genome analyses of novel actinobacteria.</title>
        <authorList>
            <person name="Sahin N."/>
            <person name="Tatar D."/>
        </authorList>
    </citation>
    <scope>NUCLEOTIDE SEQUENCE [LARGE SCALE GENOMIC DNA]</scope>
    <source>
        <strain evidence="1 2">SB3404</strain>
    </source>
</reference>
<comment type="caution">
    <text evidence="1">The sequence shown here is derived from an EMBL/GenBank/DDBJ whole genome shotgun (WGS) entry which is preliminary data.</text>
</comment>
<dbReference type="EMBL" id="JAAKZZ010000875">
    <property type="protein sequence ID" value="NGO73738.1"/>
    <property type="molecule type" value="Genomic_DNA"/>
</dbReference>
<accession>A0A6G4X8N0</accession>
<keyword evidence="2" id="KW-1185">Reference proteome</keyword>
<proteinExistence type="predicted"/>
<gene>
    <name evidence="1" type="ORF">G5C65_36565</name>
</gene>
<dbReference type="Proteomes" id="UP000477722">
    <property type="component" value="Unassembled WGS sequence"/>
</dbReference>
<dbReference type="RefSeq" id="WP_165303346.1">
    <property type="nucleotide sequence ID" value="NZ_JAAKZZ010000875.1"/>
</dbReference>
<organism evidence="1 2">
    <name type="scientific">Streptomyces boncukensis</name>
    <dbReference type="NCBI Taxonomy" id="2711219"/>
    <lineage>
        <taxon>Bacteria</taxon>
        <taxon>Bacillati</taxon>
        <taxon>Actinomycetota</taxon>
        <taxon>Actinomycetes</taxon>
        <taxon>Kitasatosporales</taxon>
        <taxon>Streptomycetaceae</taxon>
        <taxon>Streptomyces</taxon>
    </lineage>
</organism>
<evidence type="ECO:0000313" key="1">
    <source>
        <dbReference type="EMBL" id="NGO73738.1"/>
    </source>
</evidence>
<name>A0A6G4X8N0_9ACTN</name>
<sequence length="66" mass="6817">MPHPLPPGVRRCPHCGGFAAVAVDTGHRHPDGTRKTLHALCPACRGTGHAPAHSAPIPAEGSEVRV</sequence>